<feature type="domain" description="GH18" evidence="15">
    <location>
        <begin position="313"/>
        <end position="671"/>
    </location>
</feature>
<dbReference type="InterPro" id="IPR001579">
    <property type="entry name" value="Glyco_hydro_18_chit_AS"/>
</dbReference>
<evidence type="ECO:0000256" key="6">
    <source>
        <dbReference type="ARBA" id="ARBA00022801"/>
    </source>
</evidence>
<dbReference type="FunFam" id="3.20.20.80:FF:000075">
    <property type="entry name" value="Sporulation-specific chitinase"/>
    <property type="match status" value="1"/>
</dbReference>
<feature type="coiled-coil region" evidence="12">
    <location>
        <begin position="252"/>
        <end position="279"/>
    </location>
</feature>
<dbReference type="OrthoDB" id="76388at2759"/>
<dbReference type="GO" id="GO:0005576">
    <property type="term" value="C:extracellular region"/>
    <property type="evidence" value="ECO:0007669"/>
    <property type="project" value="UniProtKB-SubCell"/>
</dbReference>
<evidence type="ECO:0000256" key="10">
    <source>
        <dbReference type="ARBA" id="ARBA00023326"/>
    </source>
</evidence>
<evidence type="ECO:0000259" key="14">
    <source>
        <dbReference type="PROSITE" id="PS51299"/>
    </source>
</evidence>
<dbReference type="GO" id="GO:0006032">
    <property type="term" value="P:chitin catabolic process"/>
    <property type="evidence" value="ECO:0007669"/>
    <property type="project" value="UniProtKB-KW"/>
</dbReference>
<evidence type="ECO:0000256" key="13">
    <source>
        <dbReference type="SAM" id="MobiDB-lite"/>
    </source>
</evidence>
<dbReference type="GO" id="GO:0000272">
    <property type="term" value="P:polysaccharide catabolic process"/>
    <property type="evidence" value="ECO:0007669"/>
    <property type="project" value="UniProtKB-KW"/>
</dbReference>
<dbReference type="InterPro" id="IPR001223">
    <property type="entry name" value="Glyco_hydro18_cat"/>
</dbReference>
<feature type="compositionally biased region" description="Low complexity" evidence="13">
    <location>
        <begin position="37"/>
        <end position="55"/>
    </location>
</feature>
<dbReference type="AlphaFoldDB" id="A0A9P6M4X4"/>
<evidence type="ECO:0000256" key="1">
    <source>
        <dbReference type="ARBA" id="ARBA00000822"/>
    </source>
</evidence>
<dbReference type="FunFam" id="3.10.50.10:FF:000005">
    <property type="entry name" value="Endochitinase B1"/>
    <property type="match status" value="1"/>
</dbReference>
<keyword evidence="9 11" id="KW-0326">Glycosidase</keyword>
<keyword evidence="17" id="KW-1185">Reference proteome</keyword>
<keyword evidence="10" id="KW-0624">Polysaccharide degradation</keyword>
<dbReference type="GO" id="GO:0008843">
    <property type="term" value="F:endochitinase activity"/>
    <property type="evidence" value="ECO:0007669"/>
    <property type="project" value="UniProtKB-EC"/>
</dbReference>
<organism evidence="16 17">
    <name type="scientific">Mortierella alpina</name>
    <name type="common">Oleaginous fungus</name>
    <name type="synonym">Mortierella renispora</name>
    <dbReference type="NCBI Taxonomy" id="64518"/>
    <lineage>
        <taxon>Eukaryota</taxon>
        <taxon>Fungi</taxon>
        <taxon>Fungi incertae sedis</taxon>
        <taxon>Mucoromycota</taxon>
        <taxon>Mortierellomycotina</taxon>
        <taxon>Mortierellomycetes</taxon>
        <taxon>Mortierellales</taxon>
        <taxon>Mortierellaceae</taxon>
        <taxon>Mortierella</taxon>
    </lineage>
</organism>
<gene>
    <name evidence="16" type="ORF">BGZ70_004425</name>
</gene>
<comment type="subcellular location">
    <subcellularLocation>
        <location evidence="2">Secreted</location>
    </subcellularLocation>
</comment>
<dbReference type="InterPro" id="IPR050314">
    <property type="entry name" value="Glycosyl_Hydrlase_18"/>
</dbReference>
<keyword evidence="6 11" id="KW-0378">Hydrolase</keyword>
<evidence type="ECO:0000313" key="17">
    <source>
        <dbReference type="Proteomes" id="UP000738359"/>
    </source>
</evidence>
<dbReference type="Pfam" id="PF00704">
    <property type="entry name" value="Glyco_hydro_18"/>
    <property type="match status" value="1"/>
</dbReference>
<evidence type="ECO:0000313" key="16">
    <source>
        <dbReference type="EMBL" id="KAF9965628.1"/>
    </source>
</evidence>
<evidence type="ECO:0000256" key="7">
    <source>
        <dbReference type="ARBA" id="ARBA00023024"/>
    </source>
</evidence>
<evidence type="ECO:0000256" key="11">
    <source>
        <dbReference type="RuleBase" id="RU000489"/>
    </source>
</evidence>
<dbReference type="EMBL" id="JAAAHY010000235">
    <property type="protein sequence ID" value="KAF9965628.1"/>
    <property type="molecule type" value="Genomic_DNA"/>
</dbReference>
<reference evidence="16" key="1">
    <citation type="journal article" date="2020" name="Fungal Divers.">
        <title>Resolving the Mortierellaceae phylogeny through synthesis of multi-gene phylogenetics and phylogenomics.</title>
        <authorList>
            <person name="Vandepol N."/>
            <person name="Liber J."/>
            <person name="Desiro A."/>
            <person name="Na H."/>
            <person name="Kennedy M."/>
            <person name="Barry K."/>
            <person name="Grigoriev I.V."/>
            <person name="Miller A.N."/>
            <person name="O'Donnell K."/>
            <person name="Stajich J.E."/>
            <person name="Bonito G."/>
        </authorList>
    </citation>
    <scope>NUCLEOTIDE SEQUENCE</scope>
    <source>
        <strain evidence="16">CK1249</strain>
    </source>
</reference>
<keyword evidence="5" id="KW-0964">Secreted</keyword>
<evidence type="ECO:0000256" key="9">
    <source>
        <dbReference type="ARBA" id="ARBA00023295"/>
    </source>
</evidence>
<dbReference type="InterPro" id="IPR036887">
    <property type="entry name" value="HTH_APSES_sf"/>
</dbReference>
<evidence type="ECO:0000256" key="8">
    <source>
        <dbReference type="ARBA" id="ARBA00023277"/>
    </source>
</evidence>
<dbReference type="GO" id="GO:0008061">
    <property type="term" value="F:chitin binding"/>
    <property type="evidence" value="ECO:0007669"/>
    <property type="project" value="InterPro"/>
</dbReference>
<dbReference type="GO" id="GO:0003677">
    <property type="term" value="F:DNA binding"/>
    <property type="evidence" value="ECO:0007669"/>
    <property type="project" value="InterPro"/>
</dbReference>
<proteinExistence type="inferred from homology"/>
<dbReference type="PROSITE" id="PS51910">
    <property type="entry name" value="GH18_2"/>
    <property type="match status" value="1"/>
</dbReference>
<keyword evidence="12" id="KW-0175">Coiled coil</keyword>
<dbReference type="SMART" id="SM00636">
    <property type="entry name" value="Glyco_18"/>
    <property type="match status" value="1"/>
</dbReference>
<evidence type="ECO:0000259" key="15">
    <source>
        <dbReference type="PROSITE" id="PS51910"/>
    </source>
</evidence>
<keyword evidence="8" id="KW-0119">Carbohydrate metabolism</keyword>
<dbReference type="PROSITE" id="PS51299">
    <property type="entry name" value="HTH_APSES"/>
    <property type="match status" value="1"/>
</dbReference>
<dbReference type="SUPFAM" id="SSF51445">
    <property type="entry name" value="(Trans)glycosidases"/>
    <property type="match status" value="1"/>
</dbReference>
<name>A0A9P6M4X4_MORAP</name>
<dbReference type="CDD" id="cd06548">
    <property type="entry name" value="GH18_chitinase"/>
    <property type="match status" value="1"/>
</dbReference>
<dbReference type="SUPFAM" id="SSF54616">
    <property type="entry name" value="DNA-binding domain of Mlu1-box binding protein MBP1"/>
    <property type="match status" value="1"/>
</dbReference>
<comment type="similarity">
    <text evidence="3">Belongs to the glycosyl hydrolase 18 family. Chitinase class V subfamily.</text>
</comment>
<dbReference type="Gene3D" id="3.20.20.80">
    <property type="entry name" value="Glycosidases"/>
    <property type="match status" value="1"/>
</dbReference>
<evidence type="ECO:0000256" key="3">
    <source>
        <dbReference type="ARBA" id="ARBA00008682"/>
    </source>
</evidence>
<dbReference type="InterPro" id="IPR003163">
    <property type="entry name" value="Tscrpt_reg_HTH_APSES-type"/>
</dbReference>
<dbReference type="Proteomes" id="UP000738359">
    <property type="component" value="Unassembled WGS sequence"/>
</dbReference>
<dbReference type="InterPro" id="IPR018004">
    <property type="entry name" value="KilA/APSES_HTH"/>
</dbReference>
<dbReference type="SMART" id="SM01252">
    <property type="entry name" value="KilA-N"/>
    <property type="match status" value="1"/>
</dbReference>
<dbReference type="PROSITE" id="PS01095">
    <property type="entry name" value="GH18_1"/>
    <property type="match status" value="1"/>
</dbReference>
<keyword evidence="7" id="KW-0146">Chitin degradation</keyword>
<comment type="caution">
    <text evidence="16">The sequence shown here is derived from an EMBL/GenBank/DDBJ whole genome shotgun (WGS) entry which is preliminary data.</text>
</comment>
<evidence type="ECO:0000256" key="2">
    <source>
        <dbReference type="ARBA" id="ARBA00004613"/>
    </source>
</evidence>
<dbReference type="InterPro" id="IPR029070">
    <property type="entry name" value="Chitinase_insertion_sf"/>
</dbReference>
<feature type="region of interest" description="Disordered" evidence="13">
    <location>
        <begin position="27"/>
        <end position="63"/>
    </location>
</feature>
<comment type="catalytic activity">
    <reaction evidence="1">
        <text>Random endo-hydrolysis of N-acetyl-beta-D-glucosaminide (1-&gt;4)-beta-linkages in chitin and chitodextrins.</text>
        <dbReference type="EC" id="3.2.1.14"/>
    </reaction>
</comment>
<dbReference type="Gene3D" id="3.10.260.10">
    <property type="entry name" value="Transcription regulator HTH, APSES-type DNA-binding domain"/>
    <property type="match status" value="1"/>
</dbReference>
<accession>A0A9P6M4X4</accession>
<dbReference type="PANTHER" id="PTHR11177:SF317">
    <property type="entry name" value="CHITINASE 12-RELATED"/>
    <property type="match status" value="1"/>
</dbReference>
<protein>
    <recommendedName>
        <fullName evidence="4">chitinase</fullName>
        <ecNumber evidence="4">3.2.1.14</ecNumber>
    </recommendedName>
</protein>
<sequence>MPKSGSSAKSTVVETNVETVTSVTVEEKVATLEVTESSTPSSPSSPSKGSTKTSGAIESHHHSLHRDLPIFSNPLLANATRANSVPIKPKVGRVKAGGKTVDVLRISAPKVDGEVVVMRRLDTDLVNATSMFNAAYPAISEKMDAKESAFITRKYQGVVEKFGALSGVWITIPHAMELAKEYEIDQFMRPLLDQSIIKSTTVKEAAMDGDESSERSFVSEVTIVHKSSHKEFEVRQQSEEFEGVEEVPEKLHDVTMADVVKMKRRIEELEDQASRDKKKFRGLVTKGMDTVIEAANYNPQTVMSSVQGHPGTFVVCTYFVAWAIYARNHNVFDLPVQNLTHVLYAFANLDAEGRVVLGDPWADTDKHYEDDSWNDTGKNLYGNFKRLGLLKKANRHLKVSLSIGGWTWSTNFAGVASCPEKRSTFVKTSIELMNNLGLDGLDIDWEYPKTPEDAINYVSLLRELRQGLDRYAAEKGDPNPYLLTGAMPCGETQYSLLRLNEMNQYMDAFYLMAYDLAGSWSDVAGHQSNLHGGKISVSKAVQHYKQQGIPSHKLIVGMPIYGRAFQNTNGIGHAFEGIGPGTWEQGVYDYKHLPMAGAVEYYDAESVSSYSYDPVKRELITYDTPLVIDRKAEYIAHNGLGGAMFWESSSDHQGEHERSLIGTVTKGLRRHAPLDSTLNHLSYPSSVYDNVRAGFE</sequence>
<dbReference type="SUPFAM" id="SSF54556">
    <property type="entry name" value="Chitinase insertion domain"/>
    <property type="match status" value="1"/>
</dbReference>
<dbReference type="InterPro" id="IPR017853">
    <property type="entry name" value="GH"/>
</dbReference>
<evidence type="ECO:0000256" key="4">
    <source>
        <dbReference type="ARBA" id="ARBA00012729"/>
    </source>
</evidence>
<evidence type="ECO:0000256" key="12">
    <source>
        <dbReference type="SAM" id="Coils"/>
    </source>
</evidence>
<dbReference type="PANTHER" id="PTHR11177">
    <property type="entry name" value="CHITINASE"/>
    <property type="match status" value="1"/>
</dbReference>
<feature type="domain" description="HTH APSES-type" evidence="14">
    <location>
        <begin position="93"/>
        <end position="204"/>
    </location>
</feature>
<dbReference type="InterPro" id="IPR011583">
    <property type="entry name" value="Chitinase_II/V-like_cat"/>
</dbReference>
<dbReference type="Gene3D" id="3.10.50.10">
    <property type="match status" value="1"/>
</dbReference>
<dbReference type="EC" id="3.2.1.14" evidence="4"/>
<evidence type="ECO:0000256" key="5">
    <source>
        <dbReference type="ARBA" id="ARBA00022525"/>
    </source>
</evidence>